<evidence type="ECO:0000256" key="2">
    <source>
        <dbReference type="ARBA" id="ARBA00005179"/>
    </source>
</evidence>
<keyword evidence="8" id="KW-0503">Monooxygenase</keyword>
<dbReference type="InterPro" id="IPR050121">
    <property type="entry name" value="Cytochrome_P450_monoxygenase"/>
</dbReference>
<dbReference type="Proteomes" id="UP001392437">
    <property type="component" value="Unassembled WGS sequence"/>
</dbReference>
<dbReference type="AlphaFoldDB" id="A0AAW0R7B6"/>
<evidence type="ECO:0000256" key="4">
    <source>
        <dbReference type="ARBA" id="ARBA00022617"/>
    </source>
</evidence>
<evidence type="ECO:0000313" key="11">
    <source>
        <dbReference type="Proteomes" id="UP001392437"/>
    </source>
</evidence>
<dbReference type="PANTHER" id="PTHR24305:SF162">
    <property type="entry name" value="P450, PUTATIVE (EUROFUNG)-RELATED"/>
    <property type="match status" value="1"/>
</dbReference>
<gene>
    <name evidence="10" type="ORF">PG999_002043</name>
</gene>
<sequence length="731" mass="81589">MVTNEVAQGDVVRVGPNTVSFATTGALTAVHNAGSSGGGKEAFTKNGTIEWLLGVMSWPATNILTAVDPKAHEKLRKAVQPAFTLRELRKQEAIQQNWITAYHDRLDMGAVSDAEINITEHISQLTWDMLGDLSFGNPLPKSQLEIMQNVLTVPLIGSFTKALVTSFPGMFQIPRDILPVGTLRETLQRTDRGHDFLSAIVGTEQKGIHLTQDELQSNAAMLVMVGQDATVTCLSSTLYFLLRDPSQMARLRDELRETFESESAIKGEAIARLPFLNGAINEAMRLISPANGTGTHRQSQGGYVEGIWVPAGVTVAVDQYTIQRSPKYWKYPEEYRPERWSDRGPGSDFEHDDHSAYRPFLLGPRACLGRELGLQVARLVLARLSFRYEMRMTNADGFVWERDCDSSYLWLGHKVLTDPNAHRTVRKAVDKGFGVTCVNEYAGIVQKISKQLVRQLRDHCRNDPNGVDIKAWSARVTFDVITEVTFGKSFETVAQGKHTVWLSLLTDNIAAAAVGVTIRRQPQAVKTLLRFLFSKLSNKAKARALYLESCRQMSKDRLGHPLGTSDLFSYLLLAYPPPTGKEDYSHEYLSFLEGQAASLVSGGTETSSTLMTSLIYNLLMHPDKLVRLQEEVRQMFPKSEDINVDSVKQAFYLQAVIEEGLRIFPPVAFGLPRVCPGTTIAGVYVPKGTIVQSPGILMARHERYFARAKEFLPERWLPTEHIYYDEQFASD</sequence>
<organism evidence="10 11">
    <name type="scientific">Apiospora kogelbergensis</name>
    <dbReference type="NCBI Taxonomy" id="1337665"/>
    <lineage>
        <taxon>Eukaryota</taxon>
        <taxon>Fungi</taxon>
        <taxon>Dikarya</taxon>
        <taxon>Ascomycota</taxon>
        <taxon>Pezizomycotina</taxon>
        <taxon>Sordariomycetes</taxon>
        <taxon>Xylariomycetidae</taxon>
        <taxon>Amphisphaeriales</taxon>
        <taxon>Apiosporaceae</taxon>
        <taxon>Apiospora</taxon>
    </lineage>
</organism>
<evidence type="ECO:0000256" key="8">
    <source>
        <dbReference type="ARBA" id="ARBA00023033"/>
    </source>
</evidence>
<dbReference type="InterPro" id="IPR002401">
    <property type="entry name" value="Cyt_P450_E_grp-I"/>
</dbReference>
<dbReference type="GO" id="GO:0020037">
    <property type="term" value="F:heme binding"/>
    <property type="evidence" value="ECO:0007669"/>
    <property type="project" value="InterPro"/>
</dbReference>
<keyword evidence="6" id="KW-0560">Oxidoreductase</keyword>
<comment type="cofactor">
    <cofactor evidence="1 9">
        <name>heme</name>
        <dbReference type="ChEBI" id="CHEBI:30413"/>
    </cofactor>
</comment>
<dbReference type="InterPro" id="IPR036396">
    <property type="entry name" value="Cyt_P450_sf"/>
</dbReference>
<evidence type="ECO:0000256" key="7">
    <source>
        <dbReference type="ARBA" id="ARBA00023004"/>
    </source>
</evidence>
<feature type="binding site" description="axial binding residue" evidence="9">
    <location>
        <position position="367"/>
    </location>
    <ligand>
        <name>heme</name>
        <dbReference type="ChEBI" id="CHEBI:30413"/>
    </ligand>
    <ligandPart>
        <name>Fe</name>
        <dbReference type="ChEBI" id="CHEBI:18248"/>
    </ligandPart>
</feature>
<name>A0AAW0R7B6_9PEZI</name>
<dbReference type="PRINTS" id="PR00463">
    <property type="entry name" value="EP450I"/>
</dbReference>
<evidence type="ECO:0000313" key="10">
    <source>
        <dbReference type="EMBL" id="KAK8129663.1"/>
    </source>
</evidence>
<comment type="pathway">
    <text evidence="2">Secondary metabolite biosynthesis.</text>
</comment>
<dbReference type="EMBL" id="JAQQWP010000002">
    <property type="protein sequence ID" value="KAK8129663.1"/>
    <property type="molecule type" value="Genomic_DNA"/>
</dbReference>
<evidence type="ECO:0000256" key="5">
    <source>
        <dbReference type="ARBA" id="ARBA00022723"/>
    </source>
</evidence>
<dbReference type="GO" id="GO:0005506">
    <property type="term" value="F:iron ion binding"/>
    <property type="evidence" value="ECO:0007669"/>
    <property type="project" value="InterPro"/>
</dbReference>
<keyword evidence="5 9" id="KW-0479">Metal-binding</keyword>
<keyword evidence="7 9" id="KW-0408">Iron</keyword>
<evidence type="ECO:0000256" key="6">
    <source>
        <dbReference type="ARBA" id="ARBA00023002"/>
    </source>
</evidence>
<dbReference type="SUPFAM" id="SSF48264">
    <property type="entry name" value="Cytochrome P450"/>
    <property type="match status" value="2"/>
</dbReference>
<dbReference type="PANTHER" id="PTHR24305">
    <property type="entry name" value="CYTOCHROME P450"/>
    <property type="match status" value="1"/>
</dbReference>
<comment type="similarity">
    <text evidence="3">Belongs to the cytochrome P450 family.</text>
</comment>
<dbReference type="GO" id="GO:0016705">
    <property type="term" value="F:oxidoreductase activity, acting on paired donors, with incorporation or reduction of molecular oxygen"/>
    <property type="evidence" value="ECO:0007669"/>
    <property type="project" value="InterPro"/>
</dbReference>
<evidence type="ECO:0000256" key="9">
    <source>
        <dbReference type="PIRSR" id="PIRSR602401-1"/>
    </source>
</evidence>
<reference evidence="10 11" key="1">
    <citation type="submission" date="2023-01" db="EMBL/GenBank/DDBJ databases">
        <title>Analysis of 21 Apiospora genomes using comparative genomics revels a genus with tremendous synthesis potential of carbohydrate active enzymes and secondary metabolites.</title>
        <authorList>
            <person name="Sorensen T."/>
        </authorList>
    </citation>
    <scope>NUCLEOTIDE SEQUENCE [LARGE SCALE GENOMIC DNA]</scope>
    <source>
        <strain evidence="10 11">CBS 117206</strain>
    </source>
</reference>
<dbReference type="GO" id="GO:0004497">
    <property type="term" value="F:monooxygenase activity"/>
    <property type="evidence" value="ECO:0007669"/>
    <property type="project" value="UniProtKB-KW"/>
</dbReference>
<proteinExistence type="inferred from homology"/>
<keyword evidence="4 9" id="KW-0349">Heme</keyword>
<keyword evidence="11" id="KW-1185">Reference proteome</keyword>
<protein>
    <submittedName>
        <fullName evidence="10">Benzoate 4-monooxygenase cytochrome P450</fullName>
    </submittedName>
</protein>
<accession>A0AAW0R7B6</accession>
<evidence type="ECO:0000256" key="1">
    <source>
        <dbReference type="ARBA" id="ARBA00001971"/>
    </source>
</evidence>
<dbReference type="Gene3D" id="1.10.630.10">
    <property type="entry name" value="Cytochrome P450"/>
    <property type="match status" value="2"/>
</dbReference>
<dbReference type="Pfam" id="PF00067">
    <property type="entry name" value="p450"/>
    <property type="match status" value="2"/>
</dbReference>
<dbReference type="InterPro" id="IPR001128">
    <property type="entry name" value="Cyt_P450"/>
</dbReference>
<evidence type="ECO:0000256" key="3">
    <source>
        <dbReference type="ARBA" id="ARBA00010617"/>
    </source>
</evidence>
<comment type="caution">
    <text evidence="10">The sequence shown here is derived from an EMBL/GenBank/DDBJ whole genome shotgun (WGS) entry which is preliminary data.</text>
</comment>